<reference evidence="6 7" key="1">
    <citation type="submission" date="2020-01" db="EMBL/GenBank/DDBJ databases">
        <authorList>
            <person name="Kim M.K."/>
        </authorList>
    </citation>
    <scope>NUCLEOTIDE SEQUENCE [LARGE SCALE GENOMIC DNA]</scope>
    <source>
        <strain evidence="6 7">172606-1</strain>
    </source>
</reference>
<evidence type="ECO:0000313" key="6">
    <source>
        <dbReference type="EMBL" id="QHT71978.1"/>
    </source>
</evidence>
<gene>
    <name evidence="6" type="ORF">GXP67_11520</name>
</gene>
<dbReference type="PANTHER" id="PTHR42852:SF6">
    <property type="entry name" value="THIOL:DISULFIDE INTERCHANGE PROTEIN DSBE"/>
    <property type="match status" value="1"/>
</dbReference>
<dbReference type="PANTHER" id="PTHR42852">
    <property type="entry name" value="THIOL:DISULFIDE INTERCHANGE PROTEIN DSBE"/>
    <property type="match status" value="1"/>
</dbReference>
<dbReference type="Gene3D" id="3.40.30.10">
    <property type="entry name" value="Glutaredoxin"/>
    <property type="match status" value="1"/>
</dbReference>
<dbReference type="EMBL" id="CP048222">
    <property type="protein sequence ID" value="QHT71978.1"/>
    <property type="molecule type" value="Genomic_DNA"/>
</dbReference>
<organism evidence="6 7">
    <name type="scientific">Rhodocytophaga rosea</name>
    <dbReference type="NCBI Taxonomy" id="2704465"/>
    <lineage>
        <taxon>Bacteria</taxon>
        <taxon>Pseudomonadati</taxon>
        <taxon>Bacteroidota</taxon>
        <taxon>Cytophagia</taxon>
        <taxon>Cytophagales</taxon>
        <taxon>Rhodocytophagaceae</taxon>
        <taxon>Rhodocytophaga</taxon>
    </lineage>
</organism>
<keyword evidence="4" id="KW-0676">Redox-active center</keyword>
<dbReference type="GO" id="GO:0017004">
    <property type="term" value="P:cytochrome complex assembly"/>
    <property type="evidence" value="ECO:0007669"/>
    <property type="project" value="UniProtKB-KW"/>
</dbReference>
<dbReference type="InterPro" id="IPR036249">
    <property type="entry name" value="Thioredoxin-like_sf"/>
</dbReference>
<dbReference type="GO" id="GO:0016491">
    <property type="term" value="F:oxidoreductase activity"/>
    <property type="evidence" value="ECO:0007669"/>
    <property type="project" value="InterPro"/>
</dbReference>
<feature type="domain" description="Thioredoxin" evidence="5">
    <location>
        <begin position="9"/>
        <end position="159"/>
    </location>
</feature>
<proteinExistence type="predicted"/>
<dbReference type="PROSITE" id="PS00194">
    <property type="entry name" value="THIOREDOXIN_1"/>
    <property type="match status" value="1"/>
</dbReference>
<dbReference type="GO" id="GO:0016209">
    <property type="term" value="F:antioxidant activity"/>
    <property type="evidence" value="ECO:0007669"/>
    <property type="project" value="InterPro"/>
</dbReference>
<evidence type="ECO:0000256" key="4">
    <source>
        <dbReference type="ARBA" id="ARBA00023284"/>
    </source>
</evidence>
<dbReference type="SUPFAM" id="SSF52833">
    <property type="entry name" value="Thioredoxin-like"/>
    <property type="match status" value="1"/>
</dbReference>
<dbReference type="KEGG" id="rhoz:GXP67_11520"/>
<dbReference type="CDD" id="cd02966">
    <property type="entry name" value="TlpA_like_family"/>
    <property type="match status" value="1"/>
</dbReference>
<dbReference type="InterPro" id="IPR050553">
    <property type="entry name" value="Thioredoxin_ResA/DsbE_sf"/>
</dbReference>
<dbReference type="AlphaFoldDB" id="A0A6C0GUT2"/>
<dbReference type="InterPro" id="IPR013766">
    <property type="entry name" value="Thioredoxin_domain"/>
</dbReference>
<keyword evidence="7" id="KW-1185">Reference proteome</keyword>
<dbReference type="Proteomes" id="UP000480178">
    <property type="component" value="Chromosome"/>
</dbReference>
<evidence type="ECO:0000256" key="3">
    <source>
        <dbReference type="ARBA" id="ARBA00023157"/>
    </source>
</evidence>
<evidence type="ECO:0000256" key="1">
    <source>
        <dbReference type="ARBA" id="ARBA00004196"/>
    </source>
</evidence>
<sequence>MKGLLLFYLLLWSELSYAQGPSVIKYPDLEKILSRSSDTTYVVNFWATWCGPCVKELPHFESLGKAYTQKRVKVLLVSLDFKKDLETKVKPFLVKRKIESQVLLLDETDYNSWIDKISPEWSGSIPITLIVNKSRNIRHFIKNEVKAGELETLINSFNL</sequence>
<evidence type="ECO:0000259" key="5">
    <source>
        <dbReference type="PROSITE" id="PS51352"/>
    </source>
</evidence>
<dbReference type="InterPro" id="IPR000866">
    <property type="entry name" value="AhpC/TSA"/>
</dbReference>
<dbReference type="InterPro" id="IPR017937">
    <property type="entry name" value="Thioredoxin_CS"/>
</dbReference>
<accession>A0A6C0GUT2</accession>
<protein>
    <submittedName>
        <fullName evidence="6">TlpA family protein disulfide reductase</fullName>
    </submittedName>
</protein>
<dbReference type="GO" id="GO:0030313">
    <property type="term" value="C:cell envelope"/>
    <property type="evidence" value="ECO:0007669"/>
    <property type="project" value="UniProtKB-SubCell"/>
</dbReference>
<comment type="subcellular location">
    <subcellularLocation>
        <location evidence="1">Cell envelope</location>
    </subcellularLocation>
</comment>
<keyword evidence="2" id="KW-0201">Cytochrome c-type biogenesis</keyword>
<evidence type="ECO:0000313" key="7">
    <source>
        <dbReference type="Proteomes" id="UP000480178"/>
    </source>
</evidence>
<dbReference type="Pfam" id="PF00578">
    <property type="entry name" value="AhpC-TSA"/>
    <property type="match status" value="1"/>
</dbReference>
<dbReference type="PROSITE" id="PS51352">
    <property type="entry name" value="THIOREDOXIN_2"/>
    <property type="match status" value="1"/>
</dbReference>
<evidence type="ECO:0000256" key="2">
    <source>
        <dbReference type="ARBA" id="ARBA00022748"/>
    </source>
</evidence>
<name>A0A6C0GUT2_9BACT</name>
<keyword evidence="3" id="KW-1015">Disulfide bond</keyword>